<keyword evidence="1" id="KW-0732">Signal</keyword>
<dbReference type="InterPro" id="IPR011042">
    <property type="entry name" value="6-blade_b-propeller_TolB-like"/>
</dbReference>
<evidence type="ECO:0000313" key="3">
    <source>
        <dbReference type="Proteomes" id="UP000310636"/>
    </source>
</evidence>
<reference evidence="2 3" key="1">
    <citation type="submission" date="2019-04" db="EMBL/GenBank/DDBJ databases">
        <title>Cohnella sp. nov. isolated from preserved vegetables.</title>
        <authorList>
            <person name="Lin S.-Y."/>
            <person name="Hung M.-H."/>
            <person name="Young C.-C."/>
        </authorList>
    </citation>
    <scope>NUCLEOTIDE SEQUENCE [LARGE SCALE GENOMIC DNA]</scope>
    <source>
        <strain evidence="2 3">CC-MHH1044</strain>
    </source>
</reference>
<organism evidence="2 3">
    <name type="scientific">Cohnella fermenti</name>
    <dbReference type="NCBI Taxonomy" id="2565925"/>
    <lineage>
        <taxon>Bacteria</taxon>
        <taxon>Bacillati</taxon>
        <taxon>Bacillota</taxon>
        <taxon>Bacilli</taxon>
        <taxon>Bacillales</taxon>
        <taxon>Paenibacillaceae</taxon>
        <taxon>Cohnella</taxon>
    </lineage>
</organism>
<dbReference type="Gene3D" id="2.120.10.30">
    <property type="entry name" value="TolB, C-terminal domain"/>
    <property type="match status" value="1"/>
</dbReference>
<evidence type="ECO:0000313" key="2">
    <source>
        <dbReference type="EMBL" id="THF81293.1"/>
    </source>
</evidence>
<dbReference type="AlphaFoldDB" id="A0A4S4C0X9"/>
<dbReference type="OrthoDB" id="108903at2"/>
<accession>A0A4S4C0X9</accession>
<dbReference type="RefSeq" id="WP_136369503.1">
    <property type="nucleotide sequence ID" value="NZ_SSOB01000009.1"/>
</dbReference>
<comment type="caution">
    <text evidence="2">The sequence shown here is derived from an EMBL/GenBank/DDBJ whole genome shotgun (WGS) entry which is preliminary data.</text>
</comment>
<dbReference type="Proteomes" id="UP000310636">
    <property type="component" value="Unassembled WGS sequence"/>
</dbReference>
<gene>
    <name evidence="2" type="ORF">E6C55_09290</name>
</gene>
<dbReference type="SUPFAM" id="SSF69304">
    <property type="entry name" value="Tricorn protease N-terminal domain"/>
    <property type="match status" value="1"/>
</dbReference>
<feature type="chain" id="PRO_5038732426" description="Lipoprotein LpqB beta-propeller domain-containing protein" evidence="1">
    <location>
        <begin position="27"/>
        <end position="463"/>
    </location>
</feature>
<evidence type="ECO:0000256" key="1">
    <source>
        <dbReference type="SAM" id="SignalP"/>
    </source>
</evidence>
<proteinExistence type="predicted"/>
<sequence length="463" mass="49460">MRLRKVGRLSMLAGVTGVLLVSCAHSNDSVGPASPSAAAEASVVSTPVPSASPTEDAAGASAEQLLSRNFDAVVSLPDDGFYYGGIVAASDEEIVLIGENEARDRTRLAKVNRETRTVEEWFTYDGELAFYSVKRSGELGVEGLAYAAEEPNRRTVVLKDGELVERPGIRSSSPDGKWAAVYEDGQEGIGGTDVASGSEVRWTKGANDAQPLWLPDSSGFLFLQDTGERLGDGAGPKYALATFDIETKRIERLPYEQGFWGRIEWLVPGRVVLARNGFDDGIGLKLVDLAAGTEKQLVSTADLTTQIASHSGTERVLVAERDSFVLYSAEGNELSRMPWPVDLDEYTGRNPDYDAKAENERAPYYKSGLSASFGISGLRFLPDGKRISFELGAIGASIGDVVTGTKLYTAAPGGGEPEAVTMDYLTIGAYEWTSSGRSAALLFALPDSAQGAYIGWKDVPARG</sequence>
<protein>
    <recommendedName>
        <fullName evidence="4">Lipoprotein LpqB beta-propeller domain-containing protein</fullName>
    </recommendedName>
</protein>
<keyword evidence="3" id="KW-1185">Reference proteome</keyword>
<feature type="signal peptide" evidence="1">
    <location>
        <begin position="1"/>
        <end position="26"/>
    </location>
</feature>
<evidence type="ECO:0008006" key="4">
    <source>
        <dbReference type="Google" id="ProtNLM"/>
    </source>
</evidence>
<name>A0A4S4C0X9_9BACL</name>
<dbReference type="PROSITE" id="PS51257">
    <property type="entry name" value="PROKAR_LIPOPROTEIN"/>
    <property type="match status" value="1"/>
</dbReference>
<dbReference type="EMBL" id="SSOB01000009">
    <property type="protein sequence ID" value="THF81293.1"/>
    <property type="molecule type" value="Genomic_DNA"/>
</dbReference>